<evidence type="ECO:0000256" key="9">
    <source>
        <dbReference type="SAM" id="Phobius"/>
    </source>
</evidence>
<organism evidence="10 11">
    <name type="scientific">Thermohalobaculum xanthum</name>
    <dbReference type="NCBI Taxonomy" id="2753746"/>
    <lineage>
        <taxon>Bacteria</taxon>
        <taxon>Pseudomonadati</taxon>
        <taxon>Pseudomonadota</taxon>
        <taxon>Alphaproteobacteria</taxon>
        <taxon>Rhodobacterales</taxon>
        <taxon>Paracoccaceae</taxon>
        <taxon>Thermohalobaculum</taxon>
    </lineage>
</organism>
<feature type="transmembrane region" description="Helical" evidence="9">
    <location>
        <begin position="222"/>
        <end position="248"/>
    </location>
</feature>
<feature type="region of interest" description="Disordered" evidence="8">
    <location>
        <begin position="407"/>
        <end position="436"/>
    </location>
</feature>
<dbReference type="InterPro" id="IPR018584">
    <property type="entry name" value="GT87"/>
</dbReference>
<dbReference type="RefSeq" id="WP_200609796.1">
    <property type="nucleotide sequence ID" value="NZ_JAEHHL010000006.1"/>
</dbReference>
<keyword evidence="11" id="KW-1185">Reference proteome</keyword>
<dbReference type="GO" id="GO:0016758">
    <property type="term" value="F:hexosyltransferase activity"/>
    <property type="evidence" value="ECO:0007669"/>
    <property type="project" value="InterPro"/>
</dbReference>
<dbReference type="Pfam" id="PF09594">
    <property type="entry name" value="GT87"/>
    <property type="match status" value="1"/>
</dbReference>
<dbReference type="EMBL" id="JAEHHL010000006">
    <property type="protein sequence ID" value="MBK0399593.1"/>
    <property type="molecule type" value="Genomic_DNA"/>
</dbReference>
<feature type="transmembrane region" description="Helical" evidence="9">
    <location>
        <begin position="190"/>
        <end position="215"/>
    </location>
</feature>
<evidence type="ECO:0000256" key="1">
    <source>
        <dbReference type="ARBA" id="ARBA00004651"/>
    </source>
</evidence>
<feature type="transmembrane region" description="Helical" evidence="9">
    <location>
        <begin position="381"/>
        <end position="401"/>
    </location>
</feature>
<gene>
    <name evidence="10" type="ORF">H0I76_10350</name>
</gene>
<dbReference type="GO" id="GO:0005886">
    <property type="term" value="C:plasma membrane"/>
    <property type="evidence" value="ECO:0007669"/>
    <property type="project" value="UniProtKB-SubCell"/>
</dbReference>
<reference evidence="10" key="1">
    <citation type="submission" date="2020-12" db="EMBL/GenBank/DDBJ databases">
        <title>Bacterial taxonomy.</title>
        <authorList>
            <person name="Pan X."/>
        </authorList>
    </citation>
    <scope>NUCLEOTIDE SEQUENCE</scope>
    <source>
        <strain evidence="10">M0105</strain>
    </source>
</reference>
<evidence type="ECO:0000256" key="7">
    <source>
        <dbReference type="ARBA" id="ARBA00024033"/>
    </source>
</evidence>
<comment type="caution">
    <text evidence="10">The sequence shown here is derived from an EMBL/GenBank/DDBJ whole genome shotgun (WGS) entry which is preliminary data.</text>
</comment>
<comment type="subcellular location">
    <subcellularLocation>
        <location evidence="1">Cell membrane</location>
        <topology evidence="1">Multi-pass membrane protein</topology>
    </subcellularLocation>
</comment>
<keyword evidence="2" id="KW-1003">Cell membrane</keyword>
<feature type="transmembrane region" description="Helical" evidence="9">
    <location>
        <begin position="124"/>
        <end position="141"/>
    </location>
</feature>
<accession>A0A8J7M792</accession>
<protein>
    <submittedName>
        <fullName evidence="10">DUF2029 domain-containing protein</fullName>
    </submittedName>
</protein>
<keyword evidence="4 9" id="KW-0812">Transmembrane</keyword>
<keyword evidence="3" id="KW-0808">Transferase</keyword>
<feature type="transmembrane region" description="Helical" evidence="9">
    <location>
        <begin position="283"/>
        <end position="302"/>
    </location>
</feature>
<evidence type="ECO:0000256" key="6">
    <source>
        <dbReference type="ARBA" id="ARBA00023136"/>
    </source>
</evidence>
<feature type="transmembrane region" description="Helical" evidence="9">
    <location>
        <begin position="354"/>
        <end position="375"/>
    </location>
</feature>
<dbReference type="Proteomes" id="UP000655420">
    <property type="component" value="Unassembled WGS sequence"/>
</dbReference>
<evidence type="ECO:0000256" key="2">
    <source>
        <dbReference type="ARBA" id="ARBA00022475"/>
    </source>
</evidence>
<evidence type="ECO:0000256" key="8">
    <source>
        <dbReference type="SAM" id="MobiDB-lite"/>
    </source>
</evidence>
<keyword evidence="6 9" id="KW-0472">Membrane</keyword>
<evidence type="ECO:0000256" key="4">
    <source>
        <dbReference type="ARBA" id="ARBA00022692"/>
    </source>
</evidence>
<feature type="transmembrane region" description="Helical" evidence="9">
    <location>
        <begin position="153"/>
        <end position="178"/>
    </location>
</feature>
<proteinExistence type="inferred from homology"/>
<sequence length="436" mass="46645">MTGPRNANLRIMARAVLRPVWPTDRRLYALALFGCTLVLVGTAFFIIVLALNWGPDFRHVLDFTAFWAAASMTLNGQPSLAYDWEAHRAVEEAALGGSFTGVMPWHYPPVFQVLVTPFGLLPPFAAHAFWVILTLSFYLGVVNRIMPGRTPLLAAMIPAPFLMLVVNGQTGFLIAALIGLTLLNLDRRPVAAGVALGFAALKPHLVIAFPIALAATGKWRMLAVSALTIAALAGVSILLLGAGTWVAFFDSLGHTATVFTDSGNKWHLYASLYGRLRLAGFDLIPAVGAQAVLSVGTMWFLVCGMRSPSMAPDVQAALIAYASIAIAPRVLDYDILTLYIGALFQIRHARSAGFFPGEMLVLGLALAVTFADLLLPHDTGLFLSDMNFLLAPLLMAALLAGEKRREAETAREPATGMQAADAREPASDLQAGHGVG</sequence>
<comment type="similarity">
    <text evidence="7">Belongs to the glycosyltransferase 87 family.</text>
</comment>
<feature type="transmembrane region" description="Helical" evidence="9">
    <location>
        <begin position="27"/>
        <end position="51"/>
    </location>
</feature>
<keyword evidence="5 9" id="KW-1133">Transmembrane helix</keyword>
<evidence type="ECO:0000313" key="10">
    <source>
        <dbReference type="EMBL" id="MBK0399593.1"/>
    </source>
</evidence>
<name>A0A8J7M792_9RHOB</name>
<evidence type="ECO:0000256" key="3">
    <source>
        <dbReference type="ARBA" id="ARBA00022679"/>
    </source>
</evidence>
<dbReference type="AlphaFoldDB" id="A0A8J7M792"/>
<evidence type="ECO:0000313" key="11">
    <source>
        <dbReference type="Proteomes" id="UP000655420"/>
    </source>
</evidence>
<evidence type="ECO:0000256" key="5">
    <source>
        <dbReference type="ARBA" id="ARBA00022989"/>
    </source>
</evidence>